<dbReference type="SUPFAM" id="SSF53756">
    <property type="entry name" value="UDP-Glycosyltransferase/glycogen phosphorylase"/>
    <property type="match status" value="1"/>
</dbReference>
<keyword evidence="3" id="KW-1185">Reference proteome</keyword>
<reference evidence="2" key="1">
    <citation type="journal article" date="2014" name="Int. J. Syst. Evol. Microbiol.">
        <title>Complete genome sequence of Corynebacterium casei LMG S-19264T (=DSM 44701T), isolated from a smear-ripened cheese.</title>
        <authorList>
            <consortium name="US DOE Joint Genome Institute (JGI-PGF)"/>
            <person name="Walter F."/>
            <person name="Albersmeier A."/>
            <person name="Kalinowski J."/>
            <person name="Ruckert C."/>
        </authorList>
    </citation>
    <scope>NUCLEOTIDE SEQUENCE</scope>
    <source>
        <strain evidence="2">CGMCC 1.15493</strain>
    </source>
</reference>
<dbReference type="PANTHER" id="PTHR12526:SF638">
    <property type="entry name" value="SPORE COAT PROTEIN SA"/>
    <property type="match status" value="1"/>
</dbReference>
<feature type="domain" description="Glycosyltransferase subfamily 4-like N-terminal" evidence="1">
    <location>
        <begin position="22"/>
        <end position="152"/>
    </location>
</feature>
<organism evidence="2 3">
    <name type="scientific">Aureimonas glaciei</name>
    <dbReference type="NCBI Taxonomy" id="1776957"/>
    <lineage>
        <taxon>Bacteria</taxon>
        <taxon>Pseudomonadati</taxon>
        <taxon>Pseudomonadota</taxon>
        <taxon>Alphaproteobacteria</taxon>
        <taxon>Hyphomicrobiales</taxon>
        <taxon>Aurantimonadaceae</taxon>
        <taxon>Aureimonas</taxon>
    </lineage>
</organism>
<comment type="caution">
    <text evidence="2">The sequence shown here is derived from an EMBL/GenBank/DDBJ whole genome shotgun (WGS) entry which is preliminary data.</text>
</comment>
<protein>
    <submittedName>
        <fullName evidence="2">Glycosyl transferase family 1</fullName>
    </submittedName>
</protein>
<dbReference type="AlphaFoldDB" id="A0A916XWE2"/>
<dbReference type="RefSeq" id="WP_244640016.1">
    <property type="nucleotide sequence ID" value="NZ_BMJJ01000004.1"/>
</dbReference>
<name>A0A916XWE2_9HYPH</name>
<dbReference type="EMBL" id="BMJJ01000004">
    <property type="protein sequence ID" value="GGD16707.1"/>
    <property type="molecule type" value="Genomic_DNA"/>
</dbReference>
<dbReference type="GO" id="GO:0016757">
    <property type="term" value="F:glycosyltransferase activity"/>
    <property type="evidence" value="ECO:0007669"/>
    <property type="project" value="TreeGrafter"/>
</dbReference>
<dbReference type="InterPro" id="IPR028098">
    <property type="entry name" value="Glyco_trans_4-like_N"/>
</dbReference>
<accession>A0A916XWE2</accession>
<proteinExistence type="predicted"/>
<keyword evidence="2" id="KW-0808">Transferase</keyword>
<dbReference type="Pfam" id="PF13692">
    <property type="entry name" value="Glyco_trans_1_4"/>
    <property type="match status" value="1"/>
</dbReference>
<dbReference type="PANTHER" id="PTHR12526">
    <property type="entry name" value="GLYCOSYLTRANSFERASE"/>
    <property type="match status" value="1"/>
</dbReference>
<dbReference type="Gene3D" id="3.40.50.2000">
    <property type="entry name" value="Glycogen Phosphorylase B"/>
    <property type="match status" value="2"/>
</dbReference>
<evidence type="ECO:0000313" key="3">
    <source>
        <dbReference type="Proteomes" id="UP000613160"/>
    </source>
</evidence>
<gene>
    <name evidence="2" type="ORF">GCM10011335_19430</name>
</gene>
<sequence>MAGTTRFALPDLPMPAEQPRRKIVFVVTEDWFFVSHFLPMVRAAQGLGLSVVVVTRVRAHAGAIEATGARVVPLEAERRSLNPLAALSTARRLAAILAREQPDIVHCIALKSIVVGGAAARRAGIDRRVYALTGLGLIGAKRDRVGRLARAGLRLVLRGALETPRTRYLFENADDPRLLGLDPAGDNVTIVGGAGIDPDRLSPSPPPALPPLRIAVVARMLWSKGVDVAVEATQLARQQGADITLSLFGAPDPSNPKAIPADRLTAWSALDGITWHGRAEDISAVWRDHHVACLPSRGGEGLPLTLLESAACGRALVTTDVPGCRSFVRDGIDGLIVPPGDPGALAAAFRRLAAEPSLVEAMGRAARQHVLDGYTQAQVTGAVGALYQDMLDG</sequence>
<reference evidence="2" key="2">
    <citation type="submission" date="2020-09" db="EMBL/GenBank/DDBJ databases">
        <authorList>
            <person name="Sun Q."/>
            <person name="Zhou Y."/>
        </authorList>
    </citation>
    <scope>NUCLEOTIDE SEQUENCE</scope>
    <source>
        <strain evidence="2">CGMCC 1.15493</strain>
    </source>
</reference>
<evidence type="ECO:0000259" key="1">
    <source>
        <dbReference type="Pfam" id="PF13477"/>
    </source>
</evidence>
<dbReference type="CDD" id="cd03808">
    <property type="entry name" value="GT4_CapM-like"/>
    <property type="match status" value="1"/>
</dbReference>
<evidence type="ECO:0000313" key="2">
    <source>
        <dbReference type="EMBL" id="GGD16707.1"/>
    </source>
</evidence>
<dbReference type="Pfam" id="PF13477">
    <property type="entry name" value="Glyco_trans_4_2"/>
    <property type="match status" value="1"/>
</dbReference>
<dbReference type="Proteomes" id="UP000613160">
    <property type="component" value="Unassembled WGS sequence"/>
</dbReference>